<evidence type="ECO:0000256" key="1">
    <source>
        <dbReference type="ARBA" id="ARBA00004123"/>
    </source>
</evidence>
<name>A0A7E5X5T2_TRINI</name>
<feature type="domain" description="C2H2-type" evidence="11">
    <location>
        <begin position="712"/>
        <end position="739"/>
    </location>
</feature>
<dbReference type="GO" id="GO:0008270">
    <property type="term" value="F:zinc ion binding"/>
    <property type="evidence" value="ECO:0007669"/>
    <property type="project" value="UniProtKB-UniRule"/>
</dbReference>
<dbReference type="PROSITE" id="PS00028">
    <property type="entry name" value="ZINC_FINGER_C2H2_1"/>
    <property type="match status" value="8"/>
</dbReference>
<dbReference type="Gene3D" id="3.30.160.60">
    <property type="entry name" value="Classic Zinc Finger"/>
    <property type="match status" value="7"/>
</dbReference>
<dbReference type="Pfam" id="PF05485">
    <property type="entry name" value="THAP"/>
    <property type="match status" value="1"/>
</dbReference>
<dbReference type="SMART" id="SM00692">
    <property type="entry name" value="DM3"/>
    <property type="match status" value="1"/>
</dbReference>
<comment type="subcellular location">
    <subcellularLocation>
        <location evidence="1">Nucleus</location>
    </subcellularLocation>
</comment>
<dbReference type="GO" id="GO:0005634">
    <property type="term" value="C:nucleus"/>
    <property type="evidence" value="ECO:0007669"/>
    <property type="project" value="UniProtKB-SubCell"/>
</dbReference>
<dbReference type="Proteomes" id="UP000322000">
    <property type="component" value="Chromosome 3"/>
</dbReference>
<feature type="domain" description="ZAD" evidence="13">
    <location>
        <begin position="100"/>
        <end position="171"/>
    </location>
</feature>
<evidence type="ECO:0000256" key="2">
    <source>
        <dbReference type="ARBA" id="ARBA00022723"/>
    </source>
</evidence>
<feature type="binding site" evidence="10">
    <location>
        <position position="147"/>
    </location>
    <ligand>
        <name>Zn(2+)</name>
        <dbReference type="ChEBI" id="CHEBI:29105"/>
    </ligand>
</feature>
<dbReference type="PROSITE" id="PS50157">
    <property type="entry name" value="ZINC_FINGER_C2H2_2"/>
    <property type="match status" value="8"/>
</dbReference>
<accession>A0A7E5X5T2</accession>
<feature type="domain" description="THAP-type" evidence="12">
    <location>
        <begin position="1"/>
        <end position="88"/>
    </location>
</feature>
<feature type="domain" description="C2H2-type" evidence="11">
    <location>
        <begin position="655"/>
        <end position="682"/>
    </location>
</feature>
<dbReference type="SMART" id="SM00980">
    <property type="entry name" value="THAP"/>
    <property type="match status" value="1"/>
</dbReference>
<dbReference type="PANTHER" id="PTHR24376">
    <property type="entry name" value="ZINC FINGER PROTEIN"/>
    <property type="match status" value="1"/>
</dbReference>
<dbReference type="PROSITE" id="PS51915">
    <property type="entry name" value="ZAD"/>
    <property type="match status" value="1"/>
</dbReference>
<feature type="domain" description="C2H2-type" evidence="11">
    <location>
        <begin position="402"/>
        <end position="429"/>
    </location>
</feature>
<feature type="binding site" evidence="10">
    <location>
        <position position="144"/>
    </location>
    <ligand>
        <name>Zn(2+)</name>
        <dbReference type="ChEBI" id="CHEBI:29105"/>
    </ligand>
</feature>
<dbReference type="GeneID" id="113508969"/>
<dbReference type="KEGG" id="tnl:113508969"/>
<feature type="domain" description="C2H2-type" evidence="11">
    <location>
        <begin position="683"/>
        <end position="710"/>
    </location>
</feature>
<sequence>MVKLVKCAVETCTNNTNKKATECPWLSFHKPPRNKNIQKCWFNAIGKQNMDLTDLRICSDHFRDEDFQLQINNKYRKRLKPEAIPVINHKYNEDAFISDRLCRICLTIDRKMYTMKGSVIGEMYMTLRGCLVSNLEDTLPMQLCWVCAARLTAATKLRERAMLTDQILKDYLMKTPRIKYRDLTMIYEQLDSDVVKSKFVIENSSDSIDGKDSVAGTINSDWQNEFKPKTEKITCQNFDITQVTVKKELDTTLAFDDHDPSSMKTEIDMTLTICNDITSVVQEDININSDLLKNDVDVTTDITSNSDGNEVDEIDTKNRFYFEEIDFRENDVSLINNENTEAIENGKRQVKILTAKLESKKQTRHTKQIDENIFTIRHLSEEEEIQAVVNRQYSERYLKSPYQCTQCYKGFPSEESYERHATKHSEKMGPHICKICKIRSGTKTKARLHMARQHTEEITCKLCSFVTRSRNLVIGHMKYHAGDKYKCQHCDQEFEKQTTYLNHLRLRHMSHYVCDLCGYTFVNLQGVRTHKKIIHRFNKDLVMEGPYCEVCEVRFLSEQAYDTHLNLSSKHVAEDNPNRMSNDRSNHRKLDNFTRKPVRREAIRRRDRNTGPQNTSVSCEQCGEVFPNLRGYVAHFRKSHPGKQRTKYSTQTTPYLCELCGKIFANYTTLRYHMWIHTGQKQYQCDHCKKTFSVKGNLSGHMRLHDKSRRSYDCRICGKQFTSSCNRTRHMFLHTGLKPFRCSACDKCFVTAGELKAHVDFVHLKKPRPKRLRARNRKPDGQAGY</sequence>
<evidence type="ECO:0000313" key="14">
    <source>
        <dbReference type="Proteomes" id="UP000322000"/>
    </source>
</evidence>
<evidence type="ECO:0000256" key="6">
    <source>
        <dbReference type="ARBA" id="ARBA00023125"/>
    </source>
</evidence>
<keyword evidence="7" id="KW-0539">Nucleus</keyword>
<evidence type="ECO:0000256" key="5">
    <source>
        <dbReference type="ARBA" id="ARBA00022833"/>
    </source>
</evidence>
<reference evidence="15" key="1">
    <citation type="submission" date="2025-08" db="UniProtKB">
        <authorList>
            <consortium name="RefSeq"/>
        </authorList>
    </citation>
    <scope>IDENTIFICATION</scope>
</reference>
<keyword evidence="3" id="KW-0677">Repeat</keyword>
<dbReference type="SUPFAM" id="SSF57716">
    <property type="entry name" value="Glucocorticoid receptor-like (DNA-binding domain)"/>
    <property type="match status" value="2"/>
</dbReference>
<dbReference type="InterPro" id="IPR036236">
    <property type="entry name" value="Znf_C2H2_sf"/>
</dbReference>
<feature type="binding site" evidence="10">
    <location>
        <position position="102"/>
    </location>
    <ligand>
        <name>Zn(2+)</name>
        <dbReference type="ChEBI" id="CHEBI:29105"/>
    </ligand>
</feature>
<feature type="domain" description="C2H2-type" evidence="11">
    <location>
        <begin position="740"/>
        <end position="768"/>
    </location>
</feature>
<protein>
    <submittedName>
        <fullName evidence="15">Zinc finger and SCAN domain-containing protein 12-like</fullName>
    </submittedName>
</protein>
<feature type="binding site" evidence="10">
    <location>
        <position position="105"/>
    </location>
    <ligand>
        <name>Zn(2+)</name>
        <dbReference type="ChEBI" id="CHEBI:29105"/>
    </ligand>
</feature>
<feature type="domain" description="C2H2-type" evidence="11">
    <location>
        <begin position="617"/>
        <end position="645"/>
    </location>
</feature>
<dbReference type="PANTHER" id="PTHR24376:SF216">
    <property type="entry name" value="ZINC FINGER PROTEIN 420-LIKE"/>
    <property type="match status" value="1"/>
</dbReference>
<dbReference type="Pfam" id="PF00096">
    <property type="entry name" value="zf-C2H2"/>
    <property type="match status" value="2"/>
</dbReference>
<feature type="domain" description="C2H2-type" evidence="11">
    <location>
        <begin position="512"/>
        <end position="540"/>
    </location>
</feature>
<evidence type="ECO:0000259" key="13">
    <source>
        <dbReference type="PROSITE" id="PS51915"/>
    </source>
</evidence>
<feature type="domain" description="C2H2-type" evidence="11">
    <location>
        <begin position="485"/>
        <end position="513"/>
    </location>
</feature>
<dbReference type="RefSeq" id="XP_026747986.1">
    <property type="nucleotide sequence ID" value="XM_026892185.1"/>
</dbReference>
<evidence type="ECO:0000313" key="15">
    <source>
        <dbReference type="RefSeq" id="XP_026747986.1"/>
    </source>
</evidence>
<dbReference type="AlphaFoldDB" id="A0A7E5X5T2"/>
<organism evidence="14 15">
    <name type="scientific">Trichoplusia ni</name>
    <name type="common">Cabbage looper</name>
    <dbReference type="NCBI Taxonomy" id="7111"/>
    <lineage>
        <taxon>Eukaryota</taxon>
        <taxon>Metazoa</taxon>
        <taxon>Ecdysozoa</taxon>
        <taxon>Arthropoda</taxon>
        <taxon>Hexapoda</taxon>
        <taxon>Insecta</taxon>
        <taxon>Pterygota</taxon>
        <taxon>Neoptera</taxon>
        <taxon>Endopterygota</taxon>
        <taxon>Lepidoptera</taxon>
        <taxon>Glossata</taxon>
        <taxon>Ditrysia</taxon>
        <taxon>Noctuoidea</taxon>
        <taxon>Noctuidae</taxon>
        <taxon>Plusiinae</taxon>
        <taxon>Trichoplusia</taxon>
    </lineage>
</organism>
<evidence type="ECO:0000259" key="11">
    <source>
        <dbReference type="PROSITE" id="PS50157"/>
    </source>
</evidence>
<evidence type="ECO:0000256" key="3">
    <source>
        <dbReference type="ARBA" id="ARBA00022737"/>
    </source>
</evidence>
<dbReference type="SUPFAM" id="SSF57667">
    <property type="entry name" value="beta-beta-alpha zinc fingers"/>
    <property type="match status" value="5"/>
</dbReference>
<keyword evidence="2 10" id="KW-0479">Metal-binding</keyword>
<dbReference type="InParanoid" id="A0A7E5X5T2"/>
<keyword evidence="14" id="KW-1185">Reference proteome</keyword>
<evidence type="ECO:0000259" key="12">
    <source>
        <dbReference type="PROSITE" id="PS50950"/>
    </source>
</evidence>
<evidence type="ECO:0000256" key="9">
    <source>
        <dbReference type="PROSITE-ProRule" id="PRU00309"/>
    </source>
</evidence>
<evidence type="ECO:0000256" key="4">
    <source>
        <dbReference type="ARBA" id="ARBA00022771"/>
    </source>
</evidence>
<evidence type="ECO:0000256" key="7">
    <source>
        <dbReference type="ARBA" id="ARBA00023242"/>
    </source>
</evidence>
<evidence type="ECO:0000256" key="8">
    <source>
        <dbReference type="PROSITE-ProRule" id="PRU00042"/>
    </source>
</evidence>
<dbReference type="OrthoDB" id="654211at2759"/>
<gene>
    <name evidence="15" type="primary">LOC113508969</name>
</gene>
<dbReference type="InterPro" id="IPR013087">
    <property type="entry name" value="Znf_C2H2_type"/>
</dbReference>
<dbReference type="InterPro" id="IPR038441">
    <property type="entry name" value="THAP_Znf_sf"/>
</dbReference>
<dbReference type="InterPro" id="IPR012934">
    <property type="entry name" value="Znf_AD"/>
</dbReference>
<dbReference type="InterPro" id="IPR006612">
    <property type="entry name" value="THAP_Znf"/>
</dbReference>
<keyword evidence="6 9" id="KW-0238">DNA-binding</keyword>
<dbReference type="GO" id="GO:0000978">
    <property type="term" value="F:RNA polymerase II cis-regulatory region sequence-specific DNA binding"/>
    <property type="evidence" value="ECO:0007669"/>
    <property type="project" value="TreeGrafter"/>
</dbReference>
<keyword evidence="5 10" id="KW-0862">Zinc</keyword>
<dbReference type="Gene3D" id="6.20.210.20">
    <property type="entry name" value="THAP domain"/>
    <property type="match status" value="1"/>
</dbReference>
<dbReference type="SMART" id="SM00868">
    <property type="entry name" value="zf-AD"/>
    <property type="match status" value="1"/>
</dbReference>
<evidence type="ECO:0000256" key="10">
    <source>
        <dbReference type="PROSITE-ProRule" id="PRU01263"/>
    </source>
</evidence>
<dbReference type="GO" id="GO:0001228">
    <property type="term" value="F:DNA-binding transcription activator activity, RNA polymerase II-specific"/>
    <property type="evidence" value="ECO:0007669"/>
    <property type="project" value="TreeGrafter"/>
</dbReference>
<dbReference type="Pfam" id="PF12874">
    <property type="entry name" value="zf-met"/>
    <property type="match status" value="1"/>
</dbReference>
<dbReference type="FunFam" id="3.30.160.60:FF:000624">
    <property type="entry name" value="zinc finger protein 697"/>
    <property type="match status" value="1"/>
</dbReference>
<dbReference type="PROSITE" id="PS50950">
    <property type="entry name" value="ZF_THAP"/>
    <property type="match status" value="1"/>
</dbReference>
<keyword evidence="4 8" id="KW-0863">Zinc-finger</keyword>
<proteinExistence type="predicted"/>
<dbReference type="SMART" id="SM00355">
    <property type="entry name" value="ZnF_C2H2"/>
    <property type="match status" value="11"/>
</dbReference>
<dbReference type="FunFam" id="3.30.160.60:FF:000446">
    <property type="entry name" value="Zinc finger protein"/>
    <property type="match status" value="2"/>
</dbReference>